<reference evidence="2" key="1">
    <citation type="submission" date="2025-08" db="UniProtKB">
        <authorList>
            <consortium name="RefSeq"/>
        </authorList>
    </citation>
    <scope>IDENTIFICATION</scope>
</reference>
<gene>
    <name evidence="2" type="primary">LOC136091028</name>
</gene>
<keyword evidence="1" id="KW-1185">Reference proteome</keyword>
<sequence>MWATYTFLVGLKILITKHPELPKSCETLLKCSSTHLNISKMGSGEFVHFGLETELIRYIESGLQSFRISSDRYNLLCAEATHFHSTLITLTFNIDGMPLFKSCSKSFWPILAKVNESTCLEPFIVSLYFGTNKPNDLNKYFSGIVENLNNLKYPIVVSGQRYLIRAFCIVSDAPARAFIKGIKYFNGYNGCEYCRQTGSYINGKVVFDNHDAPARTDQQFLNFQEKDHQKEMTAIGSIVPPVTCVPAKCMHLLCEGVFRKLLFLWVSSTCKYKGSFRIPPSN</sequence>
<evidence type="ECO:0000313" key="1">
    <source>
        <dbReference type="Proteomes" id="UP001652625"/>
    </source>
</evidence>
<name>A0ABM4DHV8_HYDVU</name>
<organism evidence="1 2">
    <name type="scientific">Hydra vulgaris</name>
    <name type="common">Hydra</name>
    <name type="synonym">Hydra attenuata</name>
    <dbReference type="NCBI Taxonomy" id="6087"/>
    <lineage>
        <taxon>Eukaryota</taxon>
        <taxon>Metazoa</taxon>
        <taxon>Cnidaria</taxon>
        <taxon>Hydrozoa</taxon>
        <taxon>Hydroidolina</taxon>
        <taxon>Anthoathecata</taxon>
        <taxon>Aplanulata</taxon>
        <taxon>Hydridae</taxon>
        <taxon>Hydra</taxon>
    </lineage>
</organism>
<evidence type="ECO:0000313" key="2">
    <source>
        <dbReference type="RefSeq" id="XP_065674084.1"/>
    </source>
</evidence>
<dbReference type="PANTHER" id="PTHR33053">
    <property type="entry name" value="PROTEIN, PUTATIVE-RELATED"/>
    <property type="match status" value="1"/>
</dbReference>
<accession>A0ABM4DHV8</accession>
<protein>
    <submittedName>
        <fullName evidence="2">Uncharacterized protein LOC136091028</fullName>
    </submittedName>
</protein>
<proteinExistence type="predicted"/>
<dbReference type="Proteomes" id="UP001652625">
    <property type="component" value="Chromosome 14"/>
</dbReference>
<dbReference type="GeneID" id="136091028"/>
<dbReference type="RefSeq" id="XP_065674084.1">
    <property type="nucleotide sequence ID" value="XM_065818012.1"/>
</dbReference>